<organism evidence="1 2">
    <name type="scientific">Aeromonas media</name>
    <dbReference type="NCBI Taxonomy" id="651"/>
    <lineage>
        <taxon>Bacteria</taxon>
        <taxon>Pseudomonadati</taxon>
        <taxon>Pseudomonadota</taxon>
        <taxon>Gammaproteobacteria</taxon>
        <taxon>Aeromonadales</taxon>
        <taxon>Aeromonadaceae</taxon>
        <taxon>Aeromonas</taxon>
    </lineage>
</organism>
<name>A0AAE7AJM7_AERME</name>
<accession>A0AAE7AJM7</accession>
<sequence length="174" mass="18795">MKYWIEVPGKGNVELLTDADNEGGLIELVGKQVSLNGAMVTYSNGSVYFEPKFSAPASPGLSISPQDDGTIVVTNGEQVLLNTDMYHSITIKHEQPLTQGKAVLLELNTGGFGCPMLYQLAVIRSDTLPLLTPTFGTCSDLGKLTHDTNGFTLALPGNPAETWVWDSRTLMLHK</sequence>
<dbReference type="EMBL" id="CP038444">
    <property type="protein sequence ID" value="QJT32844.1"/>
    <property type="molecule type" value="Genomic_DNA"/>
</dbReference>
<evidence type="ECO:0000313" key="2">
    <source>
        <dbReference type="Proteomes" id="UP000502006"/>
    </source>
</evidence>
<gene>
    <name evidence="1" type="ORF">E4186_15400</name>
</gene>
<proteinExistence type="predicted"/>
<dbReference type="AlphaFoldDB" id="A0AAE7AJM7"/>
<reference evidence="1 2" key="1">
    <citation type="submission" date="2019-03" db="EMBL/GenBank/DDBJ databases">
        <title>Novel transposon Tn6433 accelerates the dissemination of tet(E) in Aeromonas from aerobic biofilm under oxytetracycline stress.</title>
        <authorList>
            <person name="Shi Y."/>
            <person name="Tian Z."/>
            <person name="Zhang Y."/>
            <person name="Zhang H."/>
            <person name="Yang M."/>
        </authorList>
    </citation>
    <scope>NUCLEOTIDE SEQUENCE [LARGE SCALE GENOMIC DNA]</scope>
    <source>
        <strain evidence="1 2">T5-8</strain>
    </source>
</reference>
<dbReference type="Proteomes" id="UP000502006">
    <property type="component" value="Chromosome"/>
</dbReference>
<evidence type="ECO:0000313" key="1">
    <source>
        <dbReference type="EMBL" id="QJT32844.1"/>
    </source>
</evidence>
<protein>
    <submittedName>
        <fullName evidence="1">Uncharacterized protein</fullName>
    </submittedName>
</protein>